<feature type="domain" description="PIN" evidence="1">
    <location>
        <begin position="9"/>
        <end position="129"/>
    </location>
</feature>
<dbReference type="InterPro" id="IPR029060">
    <property type="entry name" value="PIN-like_dom_sf"/>
</dbReference>
<dbReference type="SUPFAM" id="SSF88723">
    <property type="entry name" value="PIN domain-like"/>
    <property type="match status" value="1"/>
</dbReference>
<organism evidence="2 3">
    <name type="scientific">Turneriella parva (strain ATCC BAA-1111 / DSM 21527 / NCTC 11395 / H)</name>
    <name type="common">Leptospira parva</name>
    <dbReference type="NCBI Taxonomy" id="869212"/>
    <lineage>
        <taxon>Bacteria</taxon>
        <taxon>Pseudomonadati</taxon>
        <taxon>Spirochaetota</taxon>
        <taxon>Spirochaetia</taxon>
        <taxon>Leptospirales</taxon>
        <taxon>Leptospiraceae</taxon>
        <taxon>Turneriella</taxon>
    </lineage>
</organism>
<dbReference type="EMBL" id="CP002959">
    <property type="protein sequence ID" value="AFM14668.1"/>
    <property type="molecule type" value="Genomic_DNA"/>
</dbReference>
<evidence type="ECO:0000313" key="2">
    <source>
        <dbReference type="EMBL" id="AFM14668.1"/>
    </source>
</evidence>
<dbReference type="STRING" id="869212.Turpa_4034"/>
<sequence>MIGARKLTIDASVYLAALEKGEGGVNEARVFLRQVLSEGYEVYLPRLFLLELIVTLRAMLNVKSVYSTLARQWAIADNVRWLDADSQFTRAACELADQGDLRVSDAIYAVTARLSGGVLVSLDPAMLERVGSHVSVFTPASFIGQKTSTTAEDTENPSGDLPQ</sequence>
<dbReference type="Pfam" id="PF01850">
    <property type="entry name" value="PIN"/>
    <property type="match status" value="1"/>
</dbReference>
<evidence type="ECO:0000313" key="3">
    <source>
        <dbReference type="Proteomes" id="UP000006048"/>
    </source>
</evidence>
<dbReference type="RefSeq" id="WP_014805144.1">
    <property type="nucleotide sequence ID" value="NC_018020.1"/>
</dbReference>
<dbReference type="InterPro" id="IPR002716">
    <property type="entry name" value="PIN_dom"/>
</dbReference>
<protein>
    <submittedName>
        <fullName evidence="2">PilT protein domain protein</fullName>
    </submittedName>
</protein>
<name>I4BBL1_TURPD</name>
<proteinExistence type="predicted"/>
<keyword evidence="3" id="KW-1185">Reference proteome</keyword>
<dbReference type="HOGENOM" id="CLU_1626356_0_0_12"/>
<evidence type="ECO:0000259" key="1">
    <source>
        <dbReference type="Pfam" id="PF01850"/>
    </source>
</evidence>
<gene>
    <name evidence="2" type="ordered locus">Turpa_4034</name>
</gene>
<reference evidence="2 3" key="1">
    <citation type="submission" date="2012-06" db="EMBL/GenBank/DDBJ databases">
        <title>The complete chromosome of genome of Turneriella parva DSM 21527.</title>
        <authorList>
            <consortium name="US DOE Joint Genome Institute (JGI-PGF)"/>
            <person name="Lucas S."/>
            <person name="Han J."/>
            <person name="Lapidus A."/>
            <person name="Bruce D."/>
            <person name="Goodwin L."/>
            <person name="Pitluck S."/>
            <person name="Peters L."/>
            <person name="Kyrpides N."/>
            <person name="Mavromatis K."/>
            <person name="Ivanova N."/>
            <person name="Mikhailova N."/>
            <person name="Chertkov O."/>
            <person name="Detter J.C."/>
            <person name="Tapia R."/>
            <person name="Han C."/>
            <person name="Land M."/>
            <person name="Hauser L."/>
            <person name="Markowitz V."/>
            <person name="Cheng J.-F."/>
            <person name="Hugenholtz P."/>
            <person name="Woyke T."/>
            <person name="Wu D."/>
            <person name="Gronow S."/>
            <person name="Wellnitz S."/>
            <person name="Brambilla E."/>
            <person name="Klenk H.-P."/>
            <person name="Eisen J.A."/>
        </authorList>
    </citation>
    <scope>NUCLEOTIDE SEQUENCE [LARGE SCALE GENOMIC DNA]</scope>
    <source>
        <strain evidence="3">ATCC BAA-1111 / DSM 21527 / NCTC 11395 / H</strain>
    </source>
</reference>
<accession>I4BBL1</accession>
<dbReference type="AlphaFoldDB" id="I4BBL1"/>
<dbReference type="Gene3D" id="3.40.50.1010">
    <property type="entry name" value="5'-nuclease"/>
    <property type="match status" value="1"/>
</dbReference>
<dbReference type="Proteomes" id="UP000006048">
    <property type="component" value="Chromosome"/>
</dbReference>
<dbReference type="KEGG" id="tpx:Turpa_4034"/>